<dbReference type="InterPro" id="IPR036444">
    <property type="entry name" value="PLipase_A2_dom_sf"/>
</dbReference>
<dbReference type="STRING" id="1306861.A0A4V6DFI3"/>
<dbReference type="Gene3D" id="1.20.90.10">
    <property type="entry name" value="Phospholipase A2 domain"/>
    <property type="match status" value="1"/>
</dbReference>
<dbReference type="EMBL" id="PJEX01000574">
    <property type="protein sequence ID" value="TKW49286.1"/>
    <property type="molecule type" value="Genomic_DNA"/>
</dbReference>
<comment type="caution">
    <text evidence="1">The sequence shown here is derived from an EMBL/GenBank/DDBJ whole genome shotgun (WGS) entry which is preliminary data.</text>
</comment>
<dbReference type="OrthoDB" id="5596743at2759"/>
<gene>
    <name evidence="1" type="ORF">CTA1_9213</name>
</gene>
<protein>
    <submittedName>
        <fullName evidence="1">Uncharacterized protein</fullName>
    </submittedName>
</protein>
<dbReference type="GO" id="GO:0006644">
    <property type="term" value="P:phospholipid metabolic process"/>
    <property type="evidence" value="ECO:0007669"/>
    <property type="project" value="InterPro"/>
</dbReference>
<dbReference type="GO" id="GO:0004623">
    <property type="term" value="F:phospholipase A2 activity"/>
    <property type="evidence" value="ECO:0007669"/>
    <property type="project" value="InterPro"/>
</dbReference>
<reference evidence="1 2" key="1">
    <citation type="journal article" date="2019" name="PLoS ONE">
        <title>Comparative genome analysis indicates high evolutionary potential of pathogenicity genes in Colletotrichum tanaceti.</title>
        <authorList>
            <person name="Lelwala R.V."/>
            <person name="Korhonen P.K."/>
            <person name="Young N.D."/>
            <person name="Scott J.B."/>
            <person name="Ades P.A."/>
            <person name="Gasser R.B."/>
            <person name="Taylor P.W.J."/>
        </authorList>
    </citation>
    <scope>NUCLEOTIDE SEQUENCE [LARGE SCALE GENOMIC DNA]</scope>
    <source>
        <strain evidence="1">BRIP57314</strain>
    </source>
</reference>
<keyword evidence="2" id="KW-1185">Reference proteome</keyword>
<dbReference type="SUPFAM" id="SSF48619">
    <property type="entry name" value="Phospholipase A2, PLA2"/>
    <property type="match status" value="1"/>
</dbReference>
<dbReference type="GO" id="GO:0050482">
    <property type="term" value="P:arachidonate secretion"/>
    <property type="evidence" value="ECO:0007669"/>
    <property type="project" value="InterPro"/>
</dbReference>
<sequence>MGILSGEGFEFHVKHSGDVVATSLTASSKSRRGLPVTNGLFIESEAVKTPLGAQCPSSDQRAMNKTPSIPFTTNGCGVEGFEYLVPDLKFADACHFHDACWTDCSRNFSSCNTEFLNRMNSKCDEKYKPGTRRGVCRRLAKVYHRAVNRRAGKLVFSRVVERFCDCTCKDPNLTMCRGRCVDTRKDTNNCGKCNYHCTSGACANGTCLFNYCPGRNCPSFVAKRARIDYAP</sequence>
<dbReference type="AlphaFoldDB" id="A0A4V6DFI3"/>
<proteinExistence type="predicted"/>
<dbReference type="Proteomes" id="UP000310108">
    <property type="component" value="Unassembled WGS sequence"/>
</dbReference>
<accession>A0A4V6DFI3</accession>
<evidence type="ECO:0000313" key="1">
    <source>
        <dbReference type="EMBL" id="TKW49286.1"/>
    </source>
</evidence>
<evidence type="ECO:0000313" key="2">
    <source>
        <dbReference type="Proteomes" id="UP000310108"/>
    </source>
</evidence>
<organism evidence="1 2">
    <name type="scientific">Colletotrichum tanaceti</name>
    <dbReference type="NCBI Taxonomy" id="1306861"/>
    <lineage>
        <taxon>Eukaryota</taxon>
        <taxon>Fungi</taxon>
        <taxon>Dikarya</taxon>
        <taxon>Ascomycota</taxon>
        <taxon>Pezizomycotina</taxon>
        <taxon>Sordariomycetes</taxon>
        <taxon>Hypocreomycetidae</taxon>
        <taxon>Glomerellales</taxon>
        <taxon>Glomerellaceae</taxon>
        <taxon>Colletotrichum</taxon>
        <taxon>Colletotrichum destructivum species complex</taxon>
    </lineage>
</organism>
<name>A0A4V6DFI3_9PEZI</name>